<protein>
    <submittedName>
        <fullName evidence="2">G2596 protein</fullName>
    </submittedName>
</protein>
<feature type="compositionally biased region" description="Basic and acidic residues" evidence="1">
    <location>
        <begin position="1"/>
        <end position="18"/>
    </location>
</feature>
<dbReference type="EMBL" id="CAXHTA020000004">
    <property type="protein sequence ID" value="CAL5220559.1"/>
    <property type="molecule type" value="Genomic_DNA"/>
</dbReference>
<reference evidence="2 3" key="1">
    <citation type="submission" date="2024-06" db="EMBL/GenBank/DDBJ databases">
        <authorList>
            <person name="Kraege A."/>
            <person name="Thomma B."/>
        </authorList>
    </citation>
    <scope>NUCLEOTIDE SEQUENCE [LARGE SCALE GENOMIC DNA]</scope>
</reference>
<evidence type="ECO:0000313" key="2">
    <source>
        <dbReference type="EMBL" id="CAL5220559.1"/>
    </source>
</evidence>
<comment type="caution">
    <text evidence="2">The sequence shown here is derived from an EMBL/GenBank/DDBJ whole genome shotgun (WGS) entry which is preliminary data.</text>
</comment>
<keyword evidence="3" id="KW-1185">Reference proteome</keyword>
<gene>
    <name evidence="2" type="primary">g2596</name>
    <name evidence="2" type="ORF">VP750_LOCUS2218</name>
</gene>
<proteinExistence type="predicted"/>
<evidence type="ECO:0000256" key="1">
    <source>
        <dbReference type="SAM" id="MobiDB-lite"/>
    </source>
</evidence>
<dbReference type="Proteomes" id="UP001497392">
    <property type="component" value="Unassembled WGS sequence"/>
</dbReference>
<feature type="compositionally biased region" description="Basic and acidic residues" evidence="1">
    <location>
        <begin position="41"/>
        <end position="66"/>
    </location>
</feature>
<feature type="region of interest" description="Disordered" evidence="1">
    <location>
        <begin position="1"/>
        <end position="72"/>
    </location>
</feature>
<name>A0ABP1FN12_9CHLO</name>
<sequence>MDDFEWIEKDELIEKESSDDGVQAPEPCDVAEDVSGTVHDMPTEEKEVELPSKATEDEKPLEEPPVQKDAPGEEECLRAMEQELDDDLCVLNIHHLVLLGRIARQLGARVRSWAHDSWSAMRDSLHDGVAEDVVRSHGVSFAAAALTLLVSLLLVHRQDPGTMLSSPMPNSMVSIARSGATCSALPAAVLALVHNFTAAQSMQESLPLASSVLDAHAKDTKEHFELARSLFRKGSPEKHVHGHRARALQRKAGKELKKTSKWAARELRSLEALHRSFVYDARDAVRLERDGMDMVEQQLPSLVNALSEKDLYVLRRILRSLSHVTSRSEAALEAMRRSYKGAAKGVAYVGSALDSHWERVGAALQTAVEGELASRKASLEALALSSCLPCLEEQLEGDMSAPTSEAPCTLSAMDALISRLHATLAFQQRLLRLIPAKATVQDLPGQHRAAVAACERSGGLAIALQRRHADLAALTRRQLAAPAA</sequence>
<evidence type="ECO:0000313" key="3">
    <source>
        <dbReference type="Proteomes" id="UP001497392"/>
    </source>
</evidence>
<accession>A0ABP1FN12</accession>
<organism evidence="2 3">
    <name type="scientific">Coccomyxa viridis</name>
    <dbReference type="NCBI Taxonomy" id="1274662"/>
    <lineage>
        <taxon>Eukaryota</taxon>
        <taxon>Viridiplantae</taxon>
        <taxon>Chlorophyta</taxon>
        <taxon>core chlorophytes</taxon>
        <taxon>Trebouxiophyceae</taxon>
        <taxon>Trebouxiophyceae incertae sedis</taxon>
        <taxon>Coccomyxaceae</taxon>
        <taxon>Coccomyxa</taxon>
    </lineage>
</organism>